<dbReference type="Pfam" id="PF14659">
    <property type="entry name" value="Phage_int_SAM_3"/>
    <property type="match status" value="1"/>
</dbReference>
<gene>
    <name evidence="8" type="ORF">JFN90_22000</name>
</gene>
<reference evidence="8 9" key="1">
    <citation type="submission" date="2020-12" db="EMBL/GenBank/DDBJ databases">
        <title>Geomonas sp. Red259, isolated from paddy soil.</title>
        <authorList>
            <person name="Xu Z."/>
            <person name="Zhang Z."/>
            <person name="Masuda Y."/>
            <person name="Itoh H."/>
            <person name="Senoo K."/>
        </authorList>
    </citation>
    <scope>NUCLEOTIDE SEQUENCE [LARGE SCALE GENOMIC DNA]</scope>
    <source>
        <strain evidence="8 9">Red259</strain>
    </source>
</reference>
<keyword evidence="2" id="KW-0229">DNA integration</keyword>
<name>A0ABS0YXW5_9BACT</name>
<dbReference type="InterPro" id="IPR044068">
    <property type="entry name" value="CB"/>
</dbReference>
<accession>A0ABS0YXW5</accession>
<dbReference type="PANTHER" id="PTHR30349">
    <property type="entry name" value="PHAGE INTEGRASE-RELATED"/>
    <property type="match status" value="1"/>
</dbReference>
<dbReference type="PROSITE" id="PS51898">
    <property type="entry name" value="TYR_RECOMBINASE"/>
    <property type="match status" value="1"/>
</dbReference>
<evidence type="ECO:0000313" key="9">
    <source>
        <dbReference type="Proteomes" id="UP000641025"/>
    </source>
</evidence>
<organism evidence="8 9">
    <name type="scientific">Geomonas propionica</name>
    <dbReference type="NCBI Taxonomy" id="2798582"/>
    <lineage>
        <taxon>Bacteria</taxon>
        <taxon>Pseudomonadati</taxon>
        <taxon>Thermodesulfobacteriota</taxon>
        <taxon>Desulfuromonadia</taxon>
        <taxon>Geobacterales</taxon>
        <taxon>Geobacteraceae</taxon>
        <taxon>Geomonas</taxon>
    </lineage>
</organism>
<evidence type="ECO:0000313" key="8">
    <source>
        <dbReference type="EMBL" id="MBJ6802812.1"/>
    </source>
</evidence>
<evidence type="ECO:0000256" key="2">
    <source>
        <dbReference type="ARBA" id="ARBA00022908"/>
    </source>
</evidence>
<dbReference type="InterPro" id="IPR010998">
    <property type="entry name" value="Integrase_recombinase_N"/>
</dbReference>
<dbReference type="SUPFAM" id="SSF56349">
    <property type="entry name" value="DNA breaking-rejoining enzymes"/>
    <property type="match status" value="1"/>
</dbReference>
<dbReference type="Gene3D" id="1.10.443.10">
    <property type="entry name" value="Intergrase catalytic core"/>
    <property type="match status" value="1"/>
</dbReference>
<proteinExistence type="inferred from homology"/>
<comment type="caution">
    <text evidence="8">The sequence shown here is derived from an EMBL/GenBank/DDBJ whole genome shotgun (WGS) entry which is preliminary data.</text>
</comment>
<keyword evidence="4" id="KW-0233">DNA recombination</keyword>
<dbReference type="InterPro" id="IPR011010">
    <property type="entry name" value="DNA_brk_join_enz"/>
</dbReference>
<evidence type="ECO:0000256" key="5">
    <source>
        <dbReference type="PROSITE-ProRule" id="PRU01248"/>
    </source>
</evidence>
<dbReference type="CDD" id="cd01184">
    <property type="entry name" value="INT_C_like_1"/>
    <property type="match status" value="1"/>
</dbReference>
<evidence type="ECO:0000256" key="3">
    <source>
        <dbReference type="ARBA" id="ARBA00023125"/>
    </source>
</evidence>
<evidence type="ECO:0000259" key="7">
    <source>
        <dbReference type="PROSITE" id="PS51900"/>
    </source>
</evidence>
<comment type="similarity">
    <text evidence="1">Belongs to the 'phage' integrase family.</text>
</comment>
<feature type="domain" description="Tyr recombinase" evidence="6">
    <location>
        <begin position="123"/>
        <end position="314"/>
    </location>
</feature>
<dbReference type="InterPro" id="IPR050090">
    <property type="entry name" value="Tyrosine_recombinase_XerCD"/>
</dbReference>
<keyword evidence="9" id="KW-1185">Reference proteome</keyword>
<evidence type="ECO:0000256" key="4">
    <source>
        <dbReference type="ARBA" id="ARBA00023172"/>
    </source>
</evidence>
<dbReference type="PROSITE" id="PS51900">
    <property type="entry name" value="CB"/>
    <property type="match status" value="1"/>
</dbReference>
<evidence type="ECO:0000259" key="6">
    <source>
        <dbReference type="PROSITE" id="PS51898"/>
    </source>
</evidence>
<dbReference type="InterPro" id="IPR013762">
    <property type="entry name" value="Integrase-like_cat_sf"/>
</dbReference>
<dbReference type="Gene3D" id="1.10.150.130">
    <property type="match status" value="1"/>
</dbReference>
<feature type="domain" description="Core-binding (CB)" evidence="7">
    <location>
        <begin position="19"/>
        <end position="100"/>
    </location>
</feature>
<dbReference type="PANTHER" id="PTHR30349:SF41">
    <property type="entry name" value="INTEGRASE_RECOMBINASE PROTEIN MJ0367-RELATED"/>
    <property type="match status" value="1"/>
</dbReference>
<evidence type="ECO:0000256" key="1">
    <source>
        <dbReference type="ARBA" id="ARBA00008857"/>
    </source>
</evidence>
<keyword evidence="3 5" id="KW-0238">DNA-binding</keyword>
<dbReference type="InterPro" id="IPR002104">
    <property type="entry name" value="Integrase_catalytic"/>
</dbReference>
<dbReference type="InterPro" id="IPR004107">
    <property type="entry name" value="Integrase_SAM-like_N"/>
</dbReference>
<dbReference type="Proteomes" id="UP000641025">
    <property type="component" value="Unassembled WGS sequence"/>
</dbReference>
<protein>
    <submittedName>
        <fullName evidence="8">Site-specific integrase</fullName>
    </submittedName>
</protein>
<dbReference type="Pfam" id="PF00589">
    <property type="entry name" value="Phage_integrase"/>
    <property type="match status" value="1"/>
</dbReference>
<sequence>MQKTVTDLLYREKVQSRDKLLSEVIRMYLEEKSPNLKPRTLLGYETIFARNISIIGDRKVNAVKREDVIRLRSALISEGMKERTCNTHLVHLSSMLRWAVRQEICARNCAEGLLLTLSNRHDSERKRFSIDDLQSIFSNIPLIAGDETNVWIPLIALFSGMRKEEICQLERGDVRHEDGIWVFDINSKGEKTTKTEAGLRLVPIHSKLLHMGFIEFCNNRARGKHSGNLWGFVRWRESWCKRWGGRFNEWYSKNVQTDKGKVFHSFRHTFVDELKQSNLSKELVSELVGHVVKGETFGRYGKGYSVQVLKNAVEILSYDIDLTRLENHIGSCCSIS</sequence>
<dbReference type="EMBL" id="JAEMHK010000032">
    <property type="protein sequence ID" value="MBJ6802812.1"/>
    <property type="molecule type" value="Genomic_DNA"/>
</dbReference>